<gene>
    <name evidence="1" type="ORF">NK718_04580</name>
</gene>
<protein>
    <submittedName>
        <fullName evidence="1">Phage tail tape measure protein</fullName>
    </submittedName>
</protein>
<organism evidence="1 2">
    <name type="scientific">Alsobacter ponti</name>
    <dbReference type="NCBI Taxonomy" id="2962936"/>
    <lineage>
        <taxon>Bacteria</taxon>
        <taxon>Pseudomonadati</taxon>
        <taxon>Pseudomonadota</taxon>
        <taxon>Alphaproteobacteria</taxon>
        <taxon>Hyphomicrobiales</taxon>
        <taxon>Alsobacteraceae</taxon>
        <taxon>Alsobacter</taxon>
    </lineage>
</organism>
<dbReference type="Proteomes" id="UP001205890">
    <property type="component" value="Unassembled WGS sequence"/>
</dbReference>
<keyword evidence="2" id="KW-1185">Reference proteome</keyword>
<comment type="caution">
    <text evidence="1">The sequence shown here is derived from an EMBL/GenBank/DDBJ whole genome shotgun (WGS) entry which is preliminary data.</text>
</comment>
<accession>A0ABT1L9K9</accession>
<evidence type="ECO:0000313" key="2">
    <source>
        <dbReference type="Proteomes" id="UP001205890"/>
    </source>
</evidence>
<name>A0ABT1L9K9_9HYPH</name>
<dbReference type="EMBL" id="JANCLU010000003">
    <property type="protein sequence ID" value="MCP8937781.1"/>
    <property type="molecule type" value="Genomic_DNA"/>
</dbReference>
<evidence type="ECO:0000313" key="1">
    <source>
        <dbReference type="EMBL" id="MCP8937781.1"/>
    </source>
</evidence>
<sequence>MDPLTDLPGLDPERFDALTRSAERFGGALTAAFAGGVARGRSFDQVLQGVGARLIDIGLRAAMQPFEAALSGVLRSAASALAGGFGGAGGASVRPFADGGVIASPTWFPLGRDVGLAGEAGPEAILPLSRGSDGRLGVRASGGARPVQVNVSIATPDADSFRRSEAQISAALARAVARGQRAL</sequence>
<dbReference type="RefSeq" id="WP_254739094.1">
    <property type="nucleotide sequence ID" value="NZ_JANCLU010000003.1"/>
</dbReference>
<reference evidence="1 2" key="1">
    <citation type="submission" date="2022-07" db="EMBL/GenBank/DDBJ databases">
        <authorList>
            <person name="Li W.-J."/>
            <person name="Deng Q.-Q."/>
        </authorList>
    </citation>
    <scope>NUCLEOTIDE SEQUENCE [LARGE SCALE GENOMIC DNA]</scope>
    <source>
        <strain evidence="1 2">SYSU M60028</strain>
    </source>
</reference>
<proteinExistence type="predicted"/>